<protein>
    <submittedName>
        <fullName evidence="1">Uncharacterized protein</fullName>
    </submittedName>
</protein>
<dbReference type="eggNOG" id="ENOG502ST8S">
    <property type="taxonomic scope" value="Eukaryota"/>
</dbReference>
<dbReference type="AlphaFoldDB" id="D8LN10"/>
<reference evidence="1 2" key="1">
    <citation type="journal article" date="2010" name="Nature">
        <title>The Ectocarpus genome and the independent evolution of multicellularity in brown algae.</title>
        <authorList>
            <person name="Cock J.M."/>
            <person name="Sterck L."/>
            <person name="Rouze P."/>
            <person name="Scornet D."/>
            <person name="Allen A.E."/>
            <person name="Amoutzias G."/>
            <person name="Anthouard V."/>
            <person name="Artiguenave F."/>
            <person name="Aury J.M."/>
            <person name="Badger J.H."/>
            <person name="Beszteri B."/>
            <person name="Billiau K."/>
            <person name="Bonnet E."/>
            <person name="Bothwell J.H."/>
            <person name="Bowler C."/>
            <person name="Boyen C."/>
            <person name="Brownlee C."/>
            <person name="Carrano C.J."/>
            <person name="Charrier B."/>
            <person name="Cho G.Y."/>
            <person name="Coelho S.M."/>
            <person name="Collen J."/>
            <person name="Corre E."/>
            <person name="Da Silva C."/>
            <person name="Delage L."/>
            <person name="Delaroque N."/>
            <person name="Dittami S.M."/>
            <person name="Doulbeau S."/>
            <person name="Elias M."/>
            <person name="Farnham G."/>
            <person name="Gachon C.M."/>
            <person name="Gschloessl B."/>
            <person name="Heesch S."/>
            <person name="Jabbari K."/>
            <person name="Jubin C."/>
            <person name="Kawai H."/>
            <person name="Kimura K."/>
            <person name="Kloareg B."/>
            <person name="Kupper F.C."/>
            <person name="Lang D."/>
            <person name="Le Bail A."/>
            <person name="Leblanc C."/>
            <person name="Lerouge P."/>
            <person name="Lohr M."/>
            <person name="Lopez P.J."/>
            <person name="Martens C."/>
            <person name="Maumus F."/>
            <person name="Michel G."/>
            <person name="Miranda-Saavedra D."/>
            <person name="Morales J."/>
            <person name="Moreau H."/>
            <person name="Motomura T."/>
            <person name="Nagasato C."/>
            <person name="Napoli C.A."/>
            <person name="Nelson D.R."/>
            <person name="Nyvall-Collen P."/>
            <person name="Peters A.F."/>
            <person name="Pommier C."/>
            <person name="Potin P."/>
            <person name="Poulain J."/>
            <person name="Quesneville H."/>
            <person name="Read B."/>
            <person name="Rensing S.A."/>
            <person name="Ritter A."/>
            <person name="Rousvoal S."/>
            <person name="Samanta M."/>
            <person name="Samson G."/>
            <person name="Schroeder D.C."/>
            <person name="Segurens B."/>
            <person name="Strittmatter M."/>
            <person name="Tonon T."/>
            <person name="Tregear J.W."/>
            <person name="Valentin K."/>
            <person name="von Dassow P."/>
            <person name="Yamagishi T."/>
            <person name="Van de Peer Y."/>
            <person name="Wincker P."/>
        </authorList>
    </citation>
    <scope>NUCLEOTIDE SEQUENCE [LARGE SCALE GENOMIC DNA]</scope>
    <source>
        <strain evidence="2">Ec32 / CCAP1310/4</strain>
    </source>
</reference>
<evidence type="ECO:0000313" key="2">
    <source>
        <dbReference type="Proteomes" id="UP000002630"/>
    </source>
</evidence>
<evidence type="ECO:0000313" key="1">
    <source>
        <dbReference type="EMBL" id="CBN76251.1"/>
    </source>
</evidence>
<accession>D8LN10</accession>
<gene>
    <name evidence="1" type="ORF">Esi_0422_0010</name>
</gene>
<keyword evidence="2" id="KW-1185">Reference proteome</keyword>
<proteinExistence type="predicted"/>
<dbReference type="Proteomes" id="UP000002630">
    <property type="component" value="Unassembled WGS sequence"/>
</dbReference>
<sequence>MGARSGDGSYRGGPAGPRPKKRPLVFLCQAMNDAILEMCVENKGRPLAKSMTDFVEFSMEGLASGYSKEQLLLELQLLDSTTRVPGQTLTGVEKRYRTQWISALDFVMQNLKFIDEQEPKSVEEFHIKSQVDVVMRGRQTNDEQTFVKFDKALATGGVAGGVATECIAISPQMVPLSQLVLLGIRALQKLEDAAEA</sequence>
<organism evidence="1 2">
    <name type="scientific">Ectocarpus siliculosus</name>
    <name type="common">Brown alga</name>
    <name type="synonym">Conferva siliculosa</name>
    <dbReference type="NCBI Taxonomy" id="2880"/>
    <lineage>
        <taxon>Eukaryota</taxon>
        <taxon>Sar</taxon>
        <taxon>Stramenopiles</taxon>
        <taxon>Ochrophyta</taxon>
        <taxon>PX clade</taxon>
        <taxon>Phaeophyceae</taxon>
        <taxon>Ectocarpales</taxon>
        <taxon>Ectocarpaceae</taxon>
        <taxon>Ectocarpus</taxon>
    </lineage>
</organism>
<dbReference type="OrthoDB" id="2020230at2759"/>
<dbReference type="EMBL" id="FN649760">
    <property type="protein sequence ID" value="CBN76251.1"/>
    <property type="molecule type" value="Genomic_DNA"/>
</dbReference>
<dbReference type="InParanoid" id="D8LN10"/>
<name>D8LN10_ECTSI</name>